<evidence type="ECO:0000313" key="2">
    <source>
        <dbReference type="Proteomes" id="UP000182624"/>
    </source>
</evidence>
<reference evidence="2" key="1">
    <citation type="submission" date="2016-10" db="EMBL/GenBank/DDBJ databases">
        <authorList>
            <person name="Varghese N."/>
            <person name="Submissions S."/>
        </authorList>
    </citation>
    <scope>NUCLEOTIDE SEQUENCE [LARGE SCALE GENOMIC DNA]</scope>
    <source>
        <strain evidence="2">P18</strain>
    </source>
</reference>
<accession>A0A1I5VGP7</accession>
<keyword evidence="2" id="KW-1185">Reference proteome</keyword>
<sequence length="53" mass="6235">MGNENGTWIMYGVEWNAPECLHTVQDAINYINEIGFLPLFKNCMCYFIRTMEL</sequence>
<dbReference type="EMBL" id="FOXO01000017">
    <property type="protein sequence ID" value="SFQ06639.1"/>
    <property type="molecule type" value="Genomic_DNA"/>
</dbReference>
<protein>
    <submittedName>
        <fullName evidence="1">Uncharacterized protein</fullName>
    </submittedName>
</protein>
<evidence type="ECO:0000313" key="1">
    <source>
        <dbReference type="EMBL" id="SFQ06639.1"/>
    </source>
</evidence>
<dbReference type="Proteomes" id="UP000182624">
    <property type="component" value="Unassembled WGS sequence"/>
</dbReference>
<organism evidence="1 2">
    <name type="scientific">Butyrivibrio proteoclasticus</name>
    <dbReference type="NCBI Taxonomy" id="43305"/>
    <lineage>
        <taxon>Bacteria</taxon>
        <taxon>Bacillati</taxon>
        <taxon>Bacillota</taxon>
        <taxon>Clostridia</taxon>
        <taxon>Lachnospirales</taxon>
        <taxon>Lachnospiraceae</taxon>
        <taxon>Butyrivibrio</taxon>
    </lineage>
</organism>
<gene>
    <name evidence="1" type="ORF">SAMN04487928_11730</name>
</gene>
<proteinExistence type="predicted"/>
<dbReference type="AlphaFoldDB" id="A0A1I5VGP7"/>
<dbReference type="RefSeq" id="WP_177201644.1">
    <property type="nucleotide sequence ID" value="NZ_FOXO01000017.1"/>
</dbReference>
<name>A0A1I5VGP7_9FIRM</name>